<dbReference type="PANTHER" id="PTHR41913">
    <property type="entry name" value="DUF1684 DOMAIN-CONTAINING PROTEIN"/>
    <property type="match status" value="1"/>
</dbReference>
<comment type="caution">
    <text evidence="1">The sequence shown here is derived from an EMBL/GenBank/DDBJ whole genome shotgun (WGS) entry which is preliminary data.</text>
</comment>
<dbReference type="PANTHER" id="PTHR41913:SF1">
    <property type="entry name" value="DUF1684 DOMAIN-CONTAINING PROTEIN"/>
    <property type="match status" value="1"/>
</dbReference>
<dbReference type="Pfam" id="PF07920">
    <property type="entry name" value="DUF1684"/>
    <property type="match status" value="1"/>
</dbReference>
<proteinExistence type="predicted"/>
<protein>
    <recommendedName>
        <fullName evidence="3">DUF1684 domain-containing protein</fullName>
    </recommendedName>
</protein>
<dbReference type="AlphaFoldDB" id="A0A3D4SVQ6"/>
<dbReference type="EMBL" id="DQID01000018">
    <property type="protein sequence ID" value="HCT13359.1"/>
    <property type="molecule type" value="Genomic_DNA"/>
</dbReference>
<name>A0A3D4SVQ6_9CORY</name>
<dbReference type="RefSeq" id="WP_273050917.1">
    <property type="nucleotide sequence ID" value="NZ_DAITTW010000051.1"/>
</dbReference>
<organism evidence="1 2">
    <name type="scientific">Corynebacterium nuruki</name>
    <dbReference type="NCBI Taxonomy" id="1032851"/>
    <lineage>
        <taxon>Bacteria</taxon>
        <taxon>Bacillati</taxon>
        <taxon>Actinomycetota</taxon>
        <taxon>Actinomycetes</taxon>
        <taxon>Mycobacteriales</taxon>
        <taxon>Corynebacteriaceae</taxon>
        <taxon>Corynebacterium</taxon>
    </lineage>
</organism>
<sequence length="254" mass="26472">MTTATSQSWKTWHTDRIAAVTAPDGAAALTGTHWIHATGPDDAVEVPGVPGRWYIDGDGDTVAVTGTGLPDGWTTPVRLAPGDRVSDGGLTLVGHARAGDAALRVFDATAGTRTSVSGIEVFDHDPAWEVTAHFVADPATVTVTSADGFEAPGSTAGRLEFTLPDGTSHSLRVTDADGGFFVSFSDAGRAAGTHAFRFLHIPAPDADGNTVIDFNRAELPAFAFSGAFHCPLPSAVNVLDVPVPAGERRVERFR</sequence>
<accession>A0A3D4SVQ6</accession>
<reference evidence="1 2" key="1">
    <citation type="journal article" date="2018" name="Nat. Biotechnol.">
        <title>A standardized bacterial taxonomy based on genome phylogeny substantially revises the tree of life.</title>
        <authorList>
            <person name="Parks D.H."/>
            <person name="Chuvochina M."/>
            <person name="Waite D.W."/>
            <person name="Rinke C."/>
            <person name="Skarshewski A."/>
            <person name="Chaumeil P.A."/>
            <person name="Hugenholtz P."/>
        </authorList>
    </citation>
    <scope>NUCLEOTIDE SEQUENCE [LARGE SCALE GENOMIC DNA]</scope>
    <source>
        <strain evidence="1">UBA11247</strain>
    </source>
</reference>
<evidence type="ECO:0000313" key="1">
    <source>
        <dbReference type="EMBL" id="HCT13359.1"/>
    </source>
</evidence>
<evidence type="ECO:0008006" key="3">
    <source>
        <dbReference type="Google" id="ProtNLM"/>
    </source>
</evidence>
<dbReference type="Proteomes" id="UP000261739">
    <property type="component" value="Unassembled WGS sequence"/>
</dbReference>
<dbReference type="STRING" id="863239.GCA_000213935_00777"/>
<gene>
    <name evidence="1" type="ORF">DIW82_00805</name>
</gene>
<evidence type="ECO:0000313" key="2">
    <source>
        <dbReference type="Proteomes" id="UP000261739"/>
    </source>
</evidence>
<dbReference type="InterPro" id="IPR012467">
    <property type="entry name" value="DUF1684"/>
</dbReference>